<reference evidence="2" key="2">
    <citation type="submission" date="2023-05" db="EMBL/GenBank/DDBJ databases">
        <authorList>
            <consortium name="Lawrence Berkeley National Laboratory"/>
            <person name="Steindorff A."/>
            <person name="Hensen N."/>
            <person name="Bonometti L."/>
            <person name="Westerberg I."/>
            <person name="Brannstrom I.O."/>
            <person name="Guillou S."/>
            <person name="Cros-Aarteil S."/>
            <person name="Calhoun S."/>
            <person name="Haridas S."/>
            <person name="Kuo A."/>
            <person name="Mondo S."/>
            <person name="Pangilinan J."/>
            <person name="Riley R."/>
            <person name="Labutti K."/>
            <person name="Andreopoulos B."/>
            <person name="Lipzen A."/>
            <person name="Chen C."/>
            <person name="Yanf M."/>
            <person name="Daum C."/>
            <person name="Ng V."/>
            <person name="Clum A."/>
            <person name="Ohm R."/>
            <person name="Martin F."/>
            <person name="Silar P."/>
            <person name="Natvig D."/>
            <person name="Lalanne C."/>
            <person name="Gautier V."/>
            <person name="Ament-Velasquez S.L."/>
            <person name="Kruys A."/>
            <person name="Hutchinson M.I."/>
            <person name="Powell A.J."/>
            <person name="Barry K."/>
            <person name="Miller A.N."/>
            <person name="Grigoriev I.V."/>
            <person name="Debuchy R."/>
            <person name="Gladieux P."/>
            <person name="Thoren M.H."/>
            <person name="Johannesson H."/>
        </authorList>
    </citation>
    <scope>NUCLEOTIDE SEQUENCE</scope>
    <source>
        <strain evidence="2">CBS 731.68</strain>
    </source>
</reference>
<feature type="compositionally biased region" description="Polar residues" evidence="1">
    <location>
        <begin position="1"/>
        <end position="11"/>
    </location>
</feature>
<protein>
    <submittedName>
        <fullName evidence="2">Uncharacterized protein</fullName>
    </submittedName>
</protein>
<dbReference type="EMBL" id="MU853224">
    <property type="protein sequence ID" value="KAK4126773.1"/>
    <property type="molecule type" value="Genomic_DNA"/>
</dbReference>
<gene>
    <name evidence="2" type="ORF">N657DRAFT_175510</name>
</gene>
<comment type="caution">
    <text evidence="2">The sequence shown here is derived from an EMBL/GenBank/DDBJ whole genome shotgun (WGS) entry which is preliminary data.</text>
</comment>
<dbReference type="GeneID" id="87822856"/>
<keyword evidence="3" id="KW-1185">Reference proteome</keyword>
<dbReference type="RefSeq" id="XP_062650544.1">
    <property type="nucleotide sequence ID" value="XM_062786090.1"/>
</dbReference>
<evidence type="ECO:0000313" key="2">
    <source>
        <dbReference type="EMBL" id="KAK4126773.1"/>
    </source>
</evidence>
<organism evidence="2 3">
    <name type="scientific">Parathielavia appendiculata</name>
    <dbReference type="NCBI Taxonomy" id="2587402"/>
    <lineage>
        <taxon>Eukaryota</taxon>
        <taxon>Fungi</taxon>
        <taxon>Dikarya</taxon>
        <taxon>Ascomycota</taxon>
        <taxon>Pezizomycotina</taxon>
        <taxon>Sordariomycetes</taxon>
        <taxon>Sordariomycetidae</taxon>
        <taxon>Sordariales</taxon>
        <taxon>Chaetomiaceae</taxon>
        <taxon>Parathielavia</taxon>
    </lineage>
</organism>
<dbReference type="AlphaFoldDB" id="A0AAN6Z6U6"/>
<feature type="region of interest" description="Disordered" evidence="1">
    <location>
        <begin position="1"/>
        <end position="25"/>
    </location>
</feature>
<sequence length="172" mass="19319">MDLNLDSSPSNYPGPPSTRSRRGGSVASALAQGSHKLVPVFLGKLNERPARLVDRLPTFPTALIWKIHRTHDVIHAFATDFATRALDCVADGAASAGPSTEVALSPLKYFRFCRAFYRVESFYTLFQYGLFGNNMDNWFFFETSVLGKRTNRLCIRVLASKARRSFSRCRHP</sequence>
<evidence type="ECO:0000256" key="1">
    <source>
        <dbReference type="SAM" id="MobiDB-lite"/>
    </source>
</evidence>
<reference evidence="2" key="1">
    <citation type="journal article" date="2023" name="Mol. Phylogenet. Evol.">
        <title>Genome-scale phylogeny and comparative genomics of the fungal order Sordariales.</title>
        <authorList>
            <person name="Hensen N."/>
            <person name="Bonometti L."/>
            <person name="Westerberg I."/>
            <person name="Brannstrom I.O."/>
            <person name="Guillou S."/>
            <person name="Cros-Aarteil S."/>
            <person name="Calhoun S."/>
            <person name="Haridas S."/>
            <person name="Kuo A."/>
            <person name="Mondo S."/>
            <person name="Pangilinan J."/>
            <person name="Riley R."/>
            <person name="LaButti K."/>
            <person name="Andreopoulos B."/>
            <person name="Lipzen A."/>
            <person name="Chen C."/>
            <person name="Yan M."/>
            <person name="Daum C."/>
            <person name="Ng V."/>
            <person name="Clum A."/>
            <person name="Steindorff A."/>
            <person name="Ohm R.A."/>
            <person name="Martin F."/>
            <person name="Silar P."/>
            <person name="Natvig D.O."/>
            <person name="Lalanne C."/>
            <person name="Gautier V."/>
            <person name="Ament-Velasquez S.L."/>
            <person name="Kruys A."/>
            <person name="Hutchinson M.I."/>
            <person name="Powell A.J."/>
            <person name="Barry K."/>
            <person name="Miller A.N."/>
            <person name="Grigoriev I.V."/>
            <person name="Debuchy R."/>
            <person name="Gladieux P."/>
            <person name="Hiltunen Thoren M."/>
            <person name="Johannesson H."/>
        </authorList>
    </citation>
    <scope>NUCLEOTIDE SEQUENCE</scope>
    <source>
        <strain evidence="2">CBS 731.68</strain>
    </source>
</reference>
<evidence type="ECO:0000313" key="3">
    <source>
        <dbReference type="Proteomes" id="UP001302602"/>
    </source>
</evidence>
<proteinExistence type="predicted"/>
<dbReference type="Proteomes" id="UP001302602">
    <property type="component" value="Unassembled WGS sequence"/>
</dbReference>
<accession>A0AAN6Z6U6</accession>
<name>A0AAN6Z6U6_9PEZI</name>